<gene>
    <name evidence="1" type="ORF">BISA_0808</name>
</gene>
<reference evidence="1 2" key="1">
    <citation type="submission" date="2014-03" db="EMBL/GenBank/DDBJ databases">
        <title>Genomics of Bifidobacteria.</title>
        <authorList>
            <person name="Ventura M."/>
            <person name="Milani C."/>
            <person name="Lugli G.A."/>
        </authorList>
    </citation>
    <scope>NUCLEOTIDE SEQUENCE [LARGE SCALE GENOMIC DNA]</scope>
    <source>
        <strain evidence="1 2">DSM 23967</strain>
    </source>
</reference>
<dbReference type="EMBL" id="JGZN01000008">
    <property type="protein sequence ID" value="KFI92408.1"/>
    <property type="molecule type" value="Genomic_DNA"/>
</dbReference>
<organism evidence="1 2">
    <name type="scientific">Bifidobacterium saguini DSM 23967</name>
    <dbReference type="NCBI Taxonomy" id="1437607"/>
    <lineage>
        <taxon>Bacteria</taxon>
        <taxon>Bacillati</taxon>
        <taxon>Actinomycetota</taxon>
        <taxon>Actinomycetes</taxon>
        <taxon>Bifidobacteriales</taxon>
        <taxon>Bifidobacteriaceae</taxon>
        <taxon>Bifidobacterium</taxon>
    </lineage>
</organism>
<accession>A0A087DA58</accession>
<dbReference type="RefSeq" id="WP_033891045.1">
    <property type="nucleotide sequence ID" value="NZ_JDUT01000004.1"/>
</dbReference>
<dbReference type="STRING" id="1437607.BISA_0808"/>
<evidence type="ECO:0000313" key="2">
    <source>
        <dbReference type="Proteomes" id="UP000029066"/>
    </source>
</evidence>
<evidence type="ECO:0008006" key="3">
    <source>
        <dbReference type="Google" id="ProtNLM"/>
    </source>
</evidence>
<protein>
    <recommendedName>
        <fullName evidence="3">Immunity protein 35 domain-containing protein</fullName>
    </recommendedName>
</protein>
<comment type="caution">
    <text evidence="1">The sequence shown here is derived from an EMBL/GenBank/DDBJ whole genome shotgun (WGS) entry which is preliminary data.</text>
</comment>
<name>A0A087DA58_9BIFI</name>
<dbReference type="Proteomes" id="UP000029066">
    <property type="component" value="Unassembled WGS sequence"/>
</dbReference>
<dbReference type="AlphaFoldDB" id="A0A087DA58"/>
<evidence type="ECO:0000313" key="1">
    <source>
        <dbReference type="EMBL" id="KFI92408.1"/>
    </source>
</evidence>
<proteinExistence type="predicted"/>
<sequence>MDIHEAIKLAEQVYPNMGVFGAAQNDVAWIFGLDFKTAENHPSEVGLPQIAVDKQDGSIHQLTPGTDAFWHYMTPDTEEVPLSSL</sequence>
<dbReference type="OrthoDB" id="3235888at2"/>